<dbReference type="Pfam" id="PF00534">
    <property type="entry name" value="Glycos_transf_1"/>
    <property type="match status" value="1"/>
</dbReference>
<protein>
    <recommendedName>
        <fullName evidence="11">Glycosyl transferase family 1 domain-containing protein</fullName>
    </recommendedName>
</protein>
<dbReference type="AlphaFoldDB" id="A0A9W9PB15"/>
<evidence type="ECO:0000256" key="6">
    <source>
        <dbReference type="ARBA" id="ARBA00023277"/>
    </source>
</evidence>
<reference evidence="9" key="2">
    <citation type="journal article" date="2023" name="IMA Fungus">
        <title>Comparative genomic study of the Penicillium genus elucidates a diverse pangenome and 15 lateral gene transfer events.</title>
        <authorList>
            <person name="Petersen C."/>
            <person name="Sorensen T."/>
            <person name="Nielsen M.R."/>
            <person name="Sondergaard T.E."/>
            <person name="Sorensen J.L."/>
            <person name="Fitzpatrick D.A."/>
            <person name="Frisvad J.C."/>
            <person name="Nielsen K.L."/>
        </authorList>
    </citation>
    <scope>NUCLEOTIDE SEQUENCE</scope>
    <source>
        <strain evidence="9">IBT 23319</strain>
    </source>
</reference>
<dbReference type="OrthoDB" id="937291at2759"/>
<evidence type="ECO:0000256" key="3">
    <source>
        <dbReference type="ARBA" id="ARBA00022526"/>
    </source>
</evidence>
<dbReference type="GO" id="GO:0006006">
    <property type="term" value="P:glucose metabolic process"/>
    <property type="evidence" value="ECO:0007669"/>
    <property type="project" value="UniProtKB-KW"/>
</dbReference>
<sequence length="689" mass="77874">MSQDSFTFRRHISQFQKDQQGPHLRNSWSGPLPKLMIYGYQTIYAGISIDISTESESQVAIALRDETYLLDFIEQSFELPTSHICQQIITELRKYGDLHSKKILGAALSRSLHNRIPGLCPQLWAELDIVPIILDEESDTNAIPETMTRIHFESKPIDEQAESLSRKCIRFFGPNNLPLVHVGFRGKVEVDSGFHVQLVDKNSFRQTVRPKTWAAVEYYAEDLKNRDVKIAFFSATPQGGGVALMRHALLRLAHTLDVDIKWYVPKPRPGVFRITKTNHNILQGVSAPNERLRRDKQQELVDWIQDNAKRYWLQRGGPLCRSSDGGADVIIIDDPQMPGLIPIAKDIEPQRPVIYRSHIQLRSDLIAIPGSPQAEVWDYLWEQIHKADIFISHPVADFVPKNVPSHRVGYMPACTDWLDGLNKEMRDWDAAFYGRCFNQSCRDAEMTVIDYPAEQYIVQIARFDPAKGIVDALDAYKKFHMQLSTLHPEISIPKLLICGHGSIDDPDGSIVHDAVLQHMKNAMPHLTAKICVMRLGPSDQILNTILSKARIVLQLSSQEGFEVKVSEALHKGKPIIATRAGGIPLQVEHGRSGYLVDVGDTDAVTRHLLDLWTDHDLYNRMSAYSLVQVSDEFSTVGNALNWLFLSCKLSQGGGVQPYQEWIQDLARRDIGQPYTAADGKLKRSLQPAF</sequence>
<dbReference type="RefSeq" id="XP_056503721.1">
    <property type="nucleotide sequence ID" value="XM_056641227.1"/>
</dbReference>
<dbReference type="PANTHER" id="PTHR47779">
    <property type="entry name" value="SYNTHASE (CCG-9), PUTATIVE (AFU_ORTHOLOGUE AFUA_3G12100)-RELATED"/>
    <property type="match status" value="1"/>
</dbReference>
<name>A0A9W9PB15_PENCI</name>
<dbReference type="InterPro" id="IPR052078">
    <property type="entry name" value="Trehalose_Metab_GTase"/>
</dbReference>
<keyword evidence="5" id="KW-0808">Transferase</keyword>
<evidence type="ECO:0000313" key="10">
    <source>
        <dbReference type="Proteomes" id="UP001147733"/>
    </source>
</evidence>
<dbReference type="GeneID" id="81380394"/>
<comment type="subunit">
    <text evidence="2">Homodimer.</text>
</comment>
<evidence type="ECO:0000259" key="7">
    <source>
        <dbReference type="Pfam" id="PF00534"/>
    </source>
</evidence>
<dbReference type="Proteomes" id="UP001147733">
    <property type="component" value="Unassembled WGS sequence"/>
</dbReference>
<evidence type="ECO:0000256" key="5">
    <source>
        <dbReference type="ARBA" id="ARBA00022679"/>
    </source>
</evidence>
<accession>A0A9W9PB15</accession>
<keyword evidence="10" id="KW-1185">Reference proteome</keyword>
<dbReference type="PANTHER" id="PTHR47779:SF1">
    <property type="entry name" value="SYNTHASE (CCG-9), PUTATIVE (AFU_ORTHOLOGUE AFUA_3G12100)-RELATED"/>
    <property type="match status" value="1"/>
</dbReference>
<keyword evidence="6" id="KW-0119">Carbohydrate metabolism</keyword>
<comment type="similarity">
    <text evidence="1">Belongs to the glycosyltransferase group 1 family. Glycosyltransferase 4 subfamily.</text>
</comment>
<evidence type="ECO:0000256" key="1">
    <source>
        <dbReference type="ARBA" id="ARBA00009481"/>
    </source>
</evidence>
<evidence type="ECO:0000259" key="8">
    <source>
        <dbReference type="Pfam" id="PF21269"/>
    </source>
</evidence>
<dbReference type="InterPro" id="IPR049438">
    <property type="entry name" value="TreT_GT1"/>
</dbReference>
<dbReference type="InterPro" id="IPR001296">
    <property type="entry name" value="Glyco_trans_1"/>
</dbReference>
<dbReference type="Pfam" id="PF21269">
    <property type="entry name" value="TreT_GT1"/>
    <property type="match status" value="1"/>
</dbReference>
<gene>
    <name evidence="9" type="ORF">N7469_002307</name>
</gene>
<keyword evidence="4" id="KW-0328">Glycosyltransferase</keyword>
<comment type="caution">
    <text evidence="9">The sequence shown here is derived from an EMBL/GenBank/DDBJ whole genome shotgun (WGS) entry which is preliminary data.</text>
</comment>
<keyword evidence="3" id="KW-0313">Glucose metabolism</keyword>
<dbReference type="SUPFAM" id="SSF53756">
    <property type="entry name" value="UDP-Glycosyltransferase/glycogen phosphorylase"/>
    <property type="match status" value="1"/>
</dbReference>
<evidence type="ECO:0000256" key="2">
    <source>
        <dbReference type="ARBA" id="ARBA00011738"/>
    </source>
</evidence>
<evidence type="ECO:0000256" key="4">
    <source>
        <dbReference type="ARBA" id="ARBA00022676"/>
    </source>
</evidence>
<dbReference type="Gene3D" id="3.40.50.2000">
    <property type="entry name" value="Glycogen Phosphorylase B"/>
    <property type="match status" value="2"/>
</dbReference>
<dbReference type="GO" id="GO:0016757">
    <property type="term" value="F:glycosyltransferase activity"/>
    <property type="evidence" value="ECO:0007669"/>
    <property type="project" value="UniProtKB-KW"/>
</dbReference>
<reference evidence="9" key="1">
    <citation type="submission" date="2022-11" db="EMBL/GenBank/DDBJ databases">
        <authorList>
            <person name="Petersen C."/>
        </authorList>
    </citation>
    <scope>NUCLEOTIDE SEQUENCE</scope>
    <source>
        <strain evidence="9">IBT 23319</strain>
    </source>
</reference>
<feature type="domain" description="Trehalose synthase N-terminal" evidence="8">
    <location>
        <begin position="233"/>
        <end position="396"/>
    </location>
</feature>
<feature type="domain" description="Glycosyl transferase family 1" evidence="7">
    <location>
        <begin position="454"/>
        <end position="624"/>
    </location>
</feature>
<proteinExistence type="inferred from homology"/>
<organism evidence="9 10">
    <name type="scientific">Penicillium citrinum</name>
    <dbReference type="NCBI Taxonomy" id="5077"/>
    <lineage>
        <taxon>Eukaryota</taxon>
        <taxon>Fungi</taxon>
        <taxon>Dikarya</taxon>
        <taxon>Ascomycota</taxon>
        <taxon>Pezizomycotina</taxon>
        <taxon>Eurotiomycetes</taxon>
        <taxon>Eurotiomycetidae</taxon>
        <taxon>Eurotiales</taxon>
        <taxon>Aspergillaceae</taxon>
        <taxon>Penicillium</taxon>
    </lineage>
</organism>
<evidence type="ECO:0000313" key="9">
    <source>
        <dbReference type="EMBL" id="KAJ5240716.1"/>
    </source>
</evidence>
<evidence type="ECO:0008006" key="11">
    <source>
        <dbReference type="Google" id="ProtNLM"/>
    </source>
</evidence>
<dbReference type="EMBL" id="JAPQKT010000002">
    <property type="protein sequence ID" value="KAJ5240716.1"/>
    <property type="molecule type" value="Genomic_DNA"/>
</dbReference>